<dbReference type="Gene3D" id="3.80.10.10">
    <property type="entry name" value="Ribonuclease Inhibitor"/>
    <property type="match status" value="1"/>
</dbReference>
<dbReference type="eggNOG" id="KOG0620">
    <property type="taxonomic scope" value="Eukaryota"/>
</dbReference>
<dbReference type="Proteomes" id="UP000001056">
    <property type="component" value="Unassembled WGS sequence"/>
</dbReference>
<dbReference type="InterPro" id="IPR001611">
    <property type="entry name" value="Leu-rich_rpt"/>
</dbReference>
<dbReference type="GeneID" id="4393552"/>
<name>Q2GXD7_CHAGB</name>
<dbReference type="VEuPathDB" id="FungiDB:CHGG_07367"/>
<gene>
    <name evidence="2" type="ORF">CHGG_07367</name>
</gene>
<evidence type="ECO:0000313" key="2">
    <source>
        <dbReference type="EMBL" id="EAQ86114.1"/>
    </source>
</evidence>
<dbReference type="AlphaFoldDB" id="Q2GXD7"/>
<dbReference type="SUPFAM" id="SSF52058">
    <property type="entry name" value="L domain-like"/>
    <property type="match status" value="1"/>
</dbReference>
<organism evidence="2 3">
    <name type="scientific">Chaetomium globosum (strain ATCC 6205 / CBS 148.51 / DSM 1962 / NBRC 6347 / NRRL 1970)</name>
    <name type="common">Soil fungus</name>
    <dbReference type="NCBI Taxonomy" id="306901"/>
    <lineage>
        <taxon>Eukaryota</taxon>
        <taxon>Fungi</taxon>
        <taxon>Dikarya</taxon>
        <taxon>Ascomycota</taxon>
        <taxon>Pezizomycotina</taxon>
        <taxon>Sordariomycetes</taxon>
        <taxon>Sordariomycetidae</taxon>
        <taxon>Sordariales</taxon>
        <taxon>Chaetomiaceae</taxon>
        <taxon>Chaetomium</taxon>
    </lineage>
</organism>
<reference evidence="3" key="1">
    <citation type="journal article" date="2015" name="Genome Announc.">
        <title>Draft genome sequence of the cellulolytic fungus Chaetomium globosum.</title>
        <authorList>
            <person name="Cuomo C.A."/>
            <person name="Untereiner W.A."/>
            <person name="Ma L.-J."/>
            <person name="Grabherr M."/>
            <person name="Birren B.W."/>
        </authorList>
    </citation>
    <scope>NUCLEOTIDE SEQUENCE [LARGE SCALE GENOMIC DNA]</scope>
    <source>
        <strain evidence="3">ATCC 6205 / CBS 148.51 / DSM 1962 / NBRC 6347 / NRRL 1970</strain>
    </source>
</reference>
<dbReference type="STRING" id="306901.Q2GXD7"/>
<evidence type="ECO:0000256" key="1">
    <source>
        <dbReference type="SAM" id="MobiDB-lite"/>
    </source>
</evidence>
<dbReference type="HOGENOM" id="CLU_1992370_0_0_1"/>
<dbReference type="OrthoDB" id="428734at2759"/>
<dbReference type="InterPro" id="IPR032675">
    <property type="entry name" value="LRR_dom_sf"/>
</dbReference>
<keyword evidence="3" id="KW-1185">Reference proteome</keyword>
<dbReference type="RefSeq" id="XP_001225023.1">
    <property type="nucleotide sequence ID" value="XM_001225022.1"/>
</dbReference>
<dbReference type="InParanoid" id="Q2GXD7"/>
<dbReference type="EMBL" id="CH408033">
    <property type="protein sequence ID" value="EAQ86114.1"/>
    <property type="molecule type" value="Genomic_DNA"/>
</dbReference>
<dbReference type="Pfam" id="PF00560">
    <property type="entry name" value="LRR_1"/>
    <property type="match status" value="1"/>
</dbReference>
<protein>
    <submittedName>
        <fullName evidence="2">Uncharacterized protein</fullName>
    </submittedName>
</protein>
<accession>Q2GXD7</accession>
<feature type="region of interest" description="Disordered" evidence="1">
    <location>
        <begin position="22"/>
        <end position="47"/>
    </location>
</feature>
<evidence type="ECO:0000313" key="3">
    <source>
        <dbReference type="Proteomes" id="UP000001056"/>
    </source>
</evidence>
<proteinExistence type="predicted"/>
<sequence>MTEQHQPHFYARLKAAENRGIGGAALGSGESGPSVDGEDDRRRPWSLEKTNKRQDWYNLDMSGQGLRVLAPPLFAYEFLQELYIASNRLTYLPAEIGRLRHLRHLDASNNLIPRSCLLRSACAPT</sequence>